<evidence type="ECO:0000313" key="2">
    <source>
        <dbReference type="Proteomes" id="UP000298138"/>
    </source>
</evidence>
<dbReference type="AlphaFoldDB" id="A0A4S2MRQ6"/>
<dbReference type="EMBL" id="ML220147">
    <property type="protein sequence ID" value="TGZ77958.1"/>
    <property type="molecule type" value="Genomic_DNA"/>
</dbReference>
<gene>
    <name evidence="1" type="ORF">EX30DRAFT_173995</name>
</gene>
<reference evidence="1 2" key="1">
    <citation type="submission" date="2019-04" db="EMBL/GenBank/DDBJ databases">
        <title>Comparative genomics and transcriptomics to analyze fruiting body development in filamentous ascomycetes.</title>
        <authorList>
            <consortium name="DOE Joint Genome Institute"/>
            <person name="Lutkenhaus R."/>
            <person name="Traeger S."/>
            <person name="Breuer J."/>
            <person name="Kuo A."/>
            <person name="Lipzen A."/>
            <person name="Pangilinan J."/>
            <person name="Dilworth D."/>
            <person name="Sandor L."/>
            <person name="Poggeler S."/>
            <person name="Barry K."/>
            <person name="Grigoriev I.V."/>
            <person name="Nowrousian M."/>
        </authorList>
    </citation>
    <scope>NUCLEOTIDE SEQUENCE [LARGE SCALE GENOMIC DNA]</scope>
    <source>
        <strain evidence="1 2">CBS 389.68</strain>
    </source>
</reference>
<sequence>MNLLRLRFSRVLSAVLSLSAEGIKFHSIQVIKDKGASNPPLSIHHVRALLEPQPSQKPLIPQQRKHFASTNAHSLTSPGAVALSPCFPLPSNHSPPTT</sequence>
<organism evidence="1 2">
    <name type="scientific">Ascodesmis nigricans</name>
    <dbReference type="NCBI Taxonomy" id="341454"/>
    <lineage>
        <taxon>Eukaryota</taxon>
        <taxon>Fungi</taxon>
        <taxon>Dikarya</taxon>
        <taxon>Ascomycota</taxon>
        <taxon>Pezizomycotina</taxon>
        <taxon>Pezizomycetes</taxon>
        <taxon>Pezizales</taxon>
        <taxon>Ascodesmidaceae</taxon>
        <taxon>Ascodesmis</taxon>
    </lineage>
</organism>
<proteinExistence type="predicted"/>
<accession>A0A4S2MRQ6</accession>
<protein>
    <submittedName>
        <fullName evidence="1">Uncharacterized protein</fullName>
    </submittedName>
</protein>
<keyword evidence="2" id="KW-1185">Reference proteome</keyword>
<dbReference type="InParanoid" id="A0A4S2MRQ6"/>
<name>A0A4S2MRQ6_9PEZI</name>
<evidence type="ECO:0000313" key="1">
    <source>
        <dbReference type="EMBL" id="TGZ77958.1"/>
    </source>
</evidence>
<dbReference type="Proteomes" id="UP000298138">
    <property type="component" value="Unassembled WGS sequence"/>
</dbReference>